<evidence type="ECO:0000313" key="9">
    <source>
        <dbReference type="Proteomes" id="UP000696485"/>
    </source>
</evidence>
<feature type="compositionally biased region" description="Polar residues" evidence="6">
    <location>
        <begin position="29"/>
        <end position="51"/>
    </location>
</feature>
<keyword evidence="4" id="KW-0472">Membrane</keyword>
<reference evidence="8" key="1">
    <citation type="journal article" date="2020" name="Fungal Divers.">
        <title>Resolving the Mortierellaceae phylogeny through synthesis of multi-gene phylogenetics and phylogenomics.</title>
        <authorList>
            <person name="Vandepol N."/>
            <person name="Liber J."/>
            <person name="Desiro A."/>
            <person name="Na H."/>
            <person name="Kennedy M."/>
            <person name="Barry K."/>
            <person name="Grigoriev I.V."/>
            <person name="Miller A.N."/>
            <person name="O'Donnell K."/>
            <person name="Stajich J.E."/>
            <person name="Bonito G."/>
        </authorList>
    </citation>
    <scope>NUCLEOTIDE SEQUENCE</scope>
    <source>
        <strain evidence="8">NVP1</strain>
    </source>
</reference>
<evidence type="ECO:0000256" key="1">
    <source>
        <dbReference type="ARBA" id="ARBA00004170"/>
    </source>
</evidence>
<accession>A0A9P5SR53</accession>
<evidence type="ECO:0000313" key="8">
    <source>
        <dbReference type="EMBL" id="KAF9334072.1"/>
    </source>
</evidence>
<keyword evidence="3" id="KW-0175">Coiled coil</keyword>
<evidence type="ECO:0000256" key="5">
    <source>
        <dbReference type="PROSITE-ProRule" id="PRU00192"/>
    </source>
</evidence>
<dbReference type="PROSITE" id="PS50002">
    <property type="entry name" value="SH3"/>
    <property type="match status" value="1"/>
</dbReference>
<feature type="region of interest" description="Disordered" evidence="6">
    <location>
        <begin position="28"/>
        <end position="58"/>
    </location>
</feature>
<feature type="domain" description="SH3" evidence="7">
    <location>
        <begin position="126"/>
        <end position="183"/>
    </location>
</feature>
<evidence type="ECO:0000259" key="7">
    <source>
        <dbReference type="PROSITE" id="PS50002"/>
    </source>
</evidence>
<feature type="compositionally biased region" description="Acidic residues" evidence="6">
    <location>
        <begin position="1"/>
        <end position="18"/>
    </location>
</feature>
<organism evidence="8 9">
    <name type="scientific">Podila minutissima</name>
    <dbReference type="NCBI Taxonomy" id="64525"/>
    <lineage>
        <taxon>Eukaryota</taxon>
        <taxon>Fungi</taxon>
        <taxon>Fungi incertae sedis</taxon>
        <taxon>Mucoromycota</taxon>
        <taxon>Mortierellomycotina</taxon>
        <taxon>Mortierellomycetes</taxon>
        <taxon>Mortierellales</taxon>
        <taxon>Mortierellaceae</taxon>
        <taxon>Podila</taxon>
    </lineage>
</organism>
<gene>
    <name evidence="8" type="ORF">BG006_002736</name>
</gene>
<dbReference type="PANTHER" id="PTHR14167:SF81">
    <property type="entry name" value="ENDOPHILIN-A"/>
    <property type="match status" value="1"/>
</dbReference>
<dbReference type="EMBL" id="JAAAUY010000168">
    <property type="protein sequence ID" value="KAF9334072.1"/>
    <property type="molecule type" value="Genomic_DNA"/>
</dbReference>
<keyword evidence="9" id="KW-1185">Reference proteome</keyword>
<dbReference type="Proteomes" id="UP000696485">
    <property type="component" value="Unassembled WGS sequence"/>
</dbReference>
<dbReference type="PRINTS" id="PR00452">
    <property type="entry name" value="SH3DOMAIN"/>
</dbReference>
<sequence length="183" mass="20806">MDEQEQEQEQEQTQDQDQDLLKSLASFLQKHNNQTQAELPGAASTTLTSMTAGPIDSDNISSDLVVRVRDFAYPKTHPYHLGHFPPAPAYEGSDVEEDDEPMGWYSGARKEEDHSHFFQAEEEPDRTHGQARGLYDFDAETDTELSFREGEYLWIHSRQFPGWFLGEIAGVTGLVPENYVQIL</sequence>
<dbReference type="InterPro" id="IPR001452">
    <property type="entry name" value="SH3_domain"/>
</dbReference>
<dbReference type="PANTHER" id="PTHR14167">
    <property type="entry name" value="SH3 DOMAIN-CONTAINING"/>
    <property type="match status" value="1"/>
</dbReference>
<feature type="region of interest" description="Disordered" evidence="6">
    <location>
        <begin position="1"/>
        <end position="20"/>
    </location>
</feature>
<dbReference type="SMART" id="SM00326">
    <property type="entry name" value="SH3"/>
    <property type="match status" value="1"/>
</dbReference>
<dbReference type="AlphaFoldDB" id="A0A9P5SR53"/>
<evidence type="ECO:0000256" key="2">
    <source>
        <dbReference type="ARBA" id="ARBA00022443"/>
    </source>
</evidence>
<proteinExistence type="predicted"/>
<dbReference type="Pfam" id="PF14604">
    <property type="entry name" value="SH3_9"/>
    <property type="match status" value="1"/>
</dbReference>
<name>A0A9P5SR53_9FUNG</name>
<dbReference type="InterPro" id="IPR050384">
    <property type="entry name" value="Endophilin_SH3RF"/>
</dbReference>
<keyword evidence="2 5" id="KW-0728">SH3 domain</keyword>
<comment type="caution">
    <text evidence="8">The sequence shown here is derived from an EMBL/GenBank/DDBJ whole genome shotgun (WGS) entry which is preliminary data.</text>
</comment>
<protein>
    <recommendedName>
        <fullName evidence="7">SH3 domain-containing protein</fullName>
    </recommendedName>
</protein>
<comment type="subcellular location">
    <subcellularLocation>
        <location evidence="1">Membrane</location>
        <topology evidence="1">Peripheral membrane protein</topology>
    </subcellularLocation>
</comment>
<dbReference type="SUPFAM" id="SSF50044">
    <property type="entry name" value="SH3-domain"/>
    <property type="match status" value="1"/>
</dbReference>
<evidence type="ECO:0000256" key="4">
    <source>
        <dbReference type="ARBA" id="ARBA00023136"/>
    </source>
</evidence>
<evidence type="ECO:0000256" key="6">
    <source>
        <dbReference type="SAM" id="MobiDB-lite"/>
    </source>
</evidence>
<evidence type="ECO:0000256" key="3">
    <source>
        <dbReference type="ARBA" id="ARBA00023054"/>
    </source>
</evidence>
<dbReference type="Gene3D" id="2.30.30.40">
    <property type="entry name" value="SH3 Domains"/>
    <property type="match status" value="1"/>
</dbReference>
<dbReference type="InterPro" id="IPR036028">
    <property type="entry name" value="SH3-like_dom_sf"/>
</dbReference>